<feature type="transmembrane region" description="Helical" evidence="2">
    <location>
        <begin position="354"/>
        <end position="375"/>
    </location>
</feature>
<sequence length="404" mass="47846">MECHNHPDREAMANCSVCGKAICQDCSMEIAGNIYCKDCVNEIVTKSILEKATQEQNNAPKQTLTEKPIGEIKDEPMDLIEPIEPITPIQAEERESEEELINQVEKAPENYETDYEYETEYVETYEEDGTEDSYYENPELIPEPEPEYKEHERQVKAKANAKKDSIEPIHTGNRAEDYYEEPIPSEAPSNELEAKYERYLEDLYYDEEDVDNVIPQELLEEKVPRARPPRERQIRRGPRPAEYDEYYEGPRRHRPKNYPDSNNGEYYINPREEYEDDFIVPSHRRNRRDAESYEDLKRRIERNYEREQEAKKKDPFRRFKKPRHDYDELENIQEMHRFSELGEEESEKLTVTEIILAVILIILIIMLILYVVYLFRLSGDYTSFIEAIIGLVQNPGEFISNMLN</sequence>
<reference evidence="5" key="2">
    <citation type="submission" date="2016-02" db="EMBL/GenBank/DDBJ databases">
        <title>The draft genome sequence of the rumen methanogen Methanobrevibacter olleyae YLM1.</title>
        <authorList>
            <consortium name="New Zealand Agricultural Greenhouse Gas Research Centre/Pastoral Greenhouse Gas Research Consortium"/>
            <person name="Kelly W.J."/>
            <person name="Li D."/>
            <person name="Lambie S.C."/>
            <person name="Attwood G.T."/>
            <person name="Altermann E."/>
            <person name="Leahy S.C."/>
        </authorList>
    </citation>
    <scope>NUCLEOTIDE SEQUENCE [LARGE SCALE GENOMIC DNA]</scope>
    <source>
        <strain evidence="5">YLM1</strain>
    </source>
</reference>
<evidence type="ECO:0000313" key="6">
    <source>
        <dbReference type="Proteomes" id="UP000183442"/>
    </source>
</evidence>
<reference evidence="3 5" key="1">
    <citation type="journal article" date="2016" name="Genome Announc.">
        <title>Draft Genome Sequence of the Rumen Methanogen Methanobrevibacter olleyae YLM1.</title>
        <authorList>
            <person name="Kelly W.J."/>
            <person name="Li D."/>
            <person name="Lambie S.C."/>
            <person name="Cox F."/>
            <person name="Attwood G.T."/>
            <person name="Altermann E."/>
            <person name="Leahy S.C."/>
        </authorList>
    </citation>
    <scope>NUCLEOTIDE SEQUENCE [LARGE SCALE GENOMIC DNA]</scope>
    <source>
        <strain evidence="3 5">YLM1</strain>
    </source>
</reference>
<evidence type="ECO:0000256" key="2">
    <source>
        <dbReference type="SAM" id="Phobius"/>
    </source>
</evidence>
<reference evidence="4" key="3">
    <citation type="submission" date="2016-10" db="EMBL/GenBank/DDBJ databases">
        <authorList>
            <person name="de Groot N.N."/>
        </authorList>
    </citation>
    <scope>NUCLEOTIDE SEQUENCE [LARGE SCALE GENOMIC DNA]</scope>
    <source>
        <strain evidence="4">DSM 16632</strain>
    </source>
</reference>
<dbReference type="PATRIC" id="fig|294671.3.peg.1416"/>
<feature type="compositionally biased region" description="Acidic residues" evidence="1">
    <location>
        <begin position="125"/>
        <end position="134"/>
    </location>
</feature>
<feature type="compositionally biased region" description="Basic and acidic residues" evidence="1">
    <location>
        <begin position="146"/>
        <end position="177"/>
    </location>
</feature>
<dbReference type="STRING" id="294671.YLM1_1356"/>
<dbReference type="EMBL" id="FOTL01000001">
    <property type="protein sequence ID" value="SFL15290.1"/>
    <property type="molecule type" value="Genomic_DNA"/>
</dbReference>
<feature type="region of interest" description="Disordered" evidence="1">
    <location>
        <begin position="125"/>
        <end position="194"/>
    </location>
</feature>
<evidence type="ECO:0008006" key="7">
    <source>
        <dbReference type="Google" id="ProtNLM"/>
    </source>
</evidence>
<keyword evidence="2" id="KW-0812">Transmembrane</keyword>
<evidence type="ECO:0000313" key="5">
    <source>
        <dbReference type="Proteomes" id="UP000066376"/>
    </source>
</evidence>
<evidence type="ECO:0000313" key="4">
    <source>
        <dbReference type="EMBL" id="SFL15290.1"/>
    </source>
</evidence>
<evidence type="ECO:0000313" key="3">
    <source>
        <dbReference type="EMBL" id="AMK15913.1"/>
    </source>
</evidence>
<dbReference type="Proteomes" id="UP000066376">
    <property type="component" value="Chromosome"/>
</dbReference>
<protein>
    <recommendedName>
        <fullName evidence="7">B box-type domain-containing protein</fullName>
    </recommendedName>
</protein>
<dbReference type="KEGG" id="mol:YLM1_1356"/>
<gene>
    <name evidence="4" type="ORF">SAMN02910297_00033</name>
    <name evidence="3" type="ORF">YLM1_1356</name>
</gene>
<proteinExistence type="predicted"/>
<evidence type="ECO:0000256" key="1">
    <source>
        <dbReference type="SAM" id="MobiDB-lite"/>
    </source>
</evidence>
<dbReference type="OrthoDB" id="80913at2157"/>
<keyword evidence="2" id="KW-0472">Membrane</keyword>
<keyword evidence="2" id="KW-1133">Transmembrane helix</keyword>
<reference evidence="6" key="4">
    <citation type="submission" date="2016-10" db="EMBL/GenBank/DDBJ databases">
        <authorList>
            <person name="Varghese N."/>
        </authorList>
    </citation>
    <scope>NUCLEOTIDE SEQUENCE [LARGE SCALE GENOMIC DNA]</scope>
    <source>
        <strain evidence="6">DSM 16632</strain>
    </source>
</reference>
<dbReference type="EMBL" id="CP014265">
    <property type="protein sequence ID" value="AMK15913.1"/>
    <property type="molecule type" value="Genomic_DNA"/>
</dbReference>
<dbReference type="AlphaFoldDB" id="A0A126R0L1"/>
<organism evidence="3 5">
    <name type="scientific">Methanobrevibacter olleyae</name>
    <dbReference type="NCBI Taxonomy" id="294671"/>
    <lineage>
        <taxon>Archaea</taxon>
        <taxon>Methanobacteriati</taxon>
        <taxon>Methanobacteriota</taxon>
        <taxon>Methanomada group</taxon>
        <taxon>Methanobacteria</taxon>
        <taxon>Methanobacteriales</taxon>
        <taxon>Methanobacteriaceae</taxon>
        <taxon>Methanobrevibacter</taxon>
    </lineage>
</organism>
<name>A0A126R0L1_METOL</name>
<dbReference type="RefSeq" id="WP_067147643.1">
    <property type="nucleotide sequence ID" value="NZ_CP014265.1"/>
</dbReference>
<keyword evidence="5" id="KW-1185">Reference proteome</keyword>
<dbReference type="GeneID" id="28489666"/>
<accession>A0A126R0L1</accession>
<dbReference type="Proteomes" id="UP000183442">
    <property type="component" value="Unassembled WGS sequence"/>
</dbReference>
<feature type="region of interest" description="Disordered" evidence="1">
    <location>
        <begin position="215"/>
        <end position="263"/>
    </location>
</feature>
<feature type="compositionally biased region" description="Basic and acidic residues" evidence="1">
    <location>
        <begin position="219"/>
        <end position="242"/>
    </location>
</feature>